<accession>A0A6J5FJR5</accession>
<gene>
    <name evidence="2" type="ORF">LMG28688_00846</name>
</gene>
<keyword evidence="1" id="KW-0472">Membrane</keyword>
<organism evidence="2 3">
    <name type="scientific">Paraburkholderia caffeinitolerans</name>
    <dbReference type="NCBI Taxonomy" id="1723730"/>
    <lineage>
        <taxon>Bacteria</taxon>
        <taxon>Pseudomonadati</taxon>
        <taxon>Pseudomonadota</taxon>
        <taxon>Betaproteobacteria</taxon>
        <taxon>Burkholderiales</taxon>
        <taxon>Burkholderiaceae</taxon>
        <taxon>Paraburkholderia</taxon>
    </lineage>
</organism>
<sequence length="72" mass="7509">MLEKLRKLGELVTGDDNKTIEPAYTWSAVVIVVGLGLEVFSVVTGKPFDFQAYGIGAVGLLGGLGLSAKIGK</sequence>
<evidence type="ECO:0000313" key="2">
    <source>
        <dbReference type="EMBL" id="CAB3779452.1"/>
    </source>
</evidence>
<dbReference type="Proteomes" id="UP000494119">
    <property type="component" value="Unassembled WGS sequence"/>
</dbReference>
<protein>
    <submittedName>
        <fullName evidence="2">Uncharacterized protein</fullName>
    </submittedName>
</protein>
<evidence type="ECO:0000313" key="3">
    <source>
        <dbReference type="Proteomes" id="UP000494119"/>
    </source>
</evidence>
<dbReference type="EMBL" id="CADIKL010000003">
    <property type="protein sequence ID" value="CAB3779452.1"/>
    <property type="molecule type" value="Genomic_DNA"/>
</dbReference>
<feature type="transmembrane region" description="Helical" evidence="1">
    <location>
        <begin position="23"/>
        <end position="44"/>
    </location>
</feature>
<keyword evidence="3" id="KW-1185">Reference proteome</keyword>
<reference evidence="2 3" key="1">
    <citation type="submission" date="2020-04" db="EMBL/GenBank/DDBJ databases">
        <authorList>
            <person name="De Canck E."/>
        </authorList>
    </citation>
    <scope>NUCLEOTIDE SEQUENCE [LARGE SCALE GENOMIC DNA]</scope>
    <source>
        <strain evidence="2 3">LMG 28688</strain>
    </source>
</reference>
<evidence type="ECO:0000256" key="1">
    <source>
        <dbReference type="SAM" id="Phobius"/>
    </source>
</evidence>
<proteinExistence type="predicted"/>
<dbReference type="AlphaFoldDB" id="A0A6J5FJR5"/>
<name>A0A6J5FJR5_9BURK</name>
<keyword evidence="1" id="KW-1133">Transmembrane helix</keyword>
<keyword evidence="1" id="KW-0812">Transmembrane</keyword>
<dbReference type="RefSeq" id="WP_175194338.1">
    <property type="nucleotide sequence ID" value="NZ_CADIKL010000003.1"/>
</dbReference>
<feature type="transmembrane region" description="Helical" evidence="1">
    <location>
        <begin position="50"/>
        <end position="68"/>
    </location>
</feature>